<keyword evidence="1" id="KW-0812">Transmembrane</keyword>
<reference evidence="2" key="2">
    <citation type="submission" date="2020-09" db="EMBL/GenBank/DDBJ databases">
        <authorList>
            <person name="Sun Q."/>
            <person name="Zhou Y."/>
        </authorList>
    </citation>
    <scope>NUCLEOTIDE SEQUENCE</scope>
    <source>
        <strain evidence="2">CGMCC 1.15966</strain>
    </source>
</reference>
<keyword evidence="3" id="KW-1185">Reference proteome</keyword>
<name>A0A8H9KSU6_9SPHI</name>
<proteinExistence type="predicted"/>
<evidence type="ECO:0000313" key="2">
    <source>
        <dbReference type="EMBL" id="GGE14016.1"/>
    </source>
</evidence>
<keyword evidence="1" id="KW-0472">Membrane</keyword>
<evidence type="ECO:0000313" key="3">
    <source>
        <dbReference type="Proteomes" id="UP000614460"/>
    </source>
</evidence>
<reference evidence="2" key="1">
    <citation type="journal article" date="2014" name="Int. J. Syst. Evol. Microbiol.">
        <title>Complete genome sequence of Corynebacterium casei LMG S-19264T (=DSM 44701T), isolated from a smear-ripened cheese.</title>
        <authorList>
            <consortium name="US DOE Joint Genome Institute (JGI-PGF)"/>
            <person name="Walter F."/>
            <person name="Albersmeier A."/>
            <person name="Kalinowski J."/>
            <person name="Ruckert C."/>
        </authorList>
    </citation>
    <scope>NUCLEOTIDE SEQUENCE</scope>
    <source>
        <strain evidence="2">CGMCC 1.15966</strain>
    </source>
</reference>
<evidence type="ECO:0000256" key="1">
    <source>
        <dbReference type="SAM" id="Phobius"/>
    </source>
</evidence>
<dbReference type="RefSeq" id="WP_188713405.1">
    <property type="nucleotide sequence ID" value="NZ_JACJHW010000003.1"/>
</dbReference>
<sequence>MHQEVFIFITLVILIVFYSLYARKTVIRKAINEYIDYDLNEYGFELKSFEPLFLNSGEFKVNFFILLLDNLRSGIFKDTYYVNLFLLKDGKQEIITARIQSYYSFNIDNVKYSKELRKLG</sequence>
<accession>A0A8H9KSU6</accession>
<keyword evidence="1" id="KW-1133">Transmembrane helix</keyword>
<protein>
    <submittedName>
        <fullName evidence="2">Uncharacterized protein</fullName>
    </submittedName>
</protein>
<feature type="transmembrane region" description="Helical" evidence="1">
    <location>
        <begin position="6"/>
        <end position="22"/>
    </location>
</feature>
<comment type="caution">
    <text evidence="2">The sequence shown here is derived from an EMBL/GenBank/DDBJ whole genome shotgun (WGS) entry which is preliminary data.</text>
</comment>
<organism evidence="2 3">
    <name type="scientific">Sphingobacterium cellulitidis</name>
    <dbReference type="NCBI Taxonomy" id="1768011"/>
    <lineage>
        <taxon>Bacteria</taxon>
        <taxon>Pseudomonadati</taxon>
        <taxon>Bacteroidota</taxon>
        <taxon>Sphingobacteriia</taxon>
        <taxon>Sphingobacteriales</taxon>
        <taxon>Sphingobacteriaceae</taxon>
        <taxon>Sphingobacterium</taxon>
    </lineage>
</organism>
<dbReference type="Proteomes" id="UP000614460">
    <property type="component" value="Unassembled WGS sequence"/>
</dbReference>
<gene>
    <name evidence="2" type="ORF">GCM10011516_09770</name>
</gene>
<dbReference type="EMBL" id="BMKM01000002">
    <property type="protein sequence ID" value="GGE14016.1"/>
    <property type="molecule type" value="Genomic_DNA"/>
</dbReference>
<dbReference type="AlphaFoldDB" id="A0A8H9KSU6"/>